<proteinExistence type="predicted"/>
<dbReference type="Proteomes" id="UP000247702">
    <property type="component" value="Unassembled WGS sequence"/>
</dbReference>
<feature type="compositionally biased region" description="Low complexity" evidence="1">
    <location>
        <begin position="72"/>
        <end position="92"/>
    </location>
</feature>
<evidence type="ECO:0000313" key="2">
    <source>
        <dbReference type="EMBL" id="GBB94324.1"/>
    </source>
</evidence>
<dbReference type="AlphaFoldDB" id="A0A2Z6R921"/>
<protein>
    <submittedName>
        <fullName evidence="2">Uncharacterized protein</fullName>
    </submittedName>
</protein>
<sequence>MSQQPSHSQTRSVIFKLASAHNTSSPANIVVDSRPQQTSLMVIRSPVIDNLQPAILRKDSNKGKTVFFGSLSTSKAPSTISSSSSLTSTSPSVNNKHATVQSNVDMQIDSPSSGTTPSSDNVALSTTKINTHKGTEMEIWEMILTILISPDCISLNQIYTLQILLF</sequence>
<evidence type="ECO:0000313" key="3">
    <source>
        <dbReference type="Proteomes" id="UP000247702"/>
    </source>
</evidence>
<name>A0A2Z6R921_9GLOM</name>
<evidence type="ECO:0000256" key="1">
    <source>
        <dbReference type="SAM" id="MobiDB-lite"/>
    </source>
</evidence>
<reference evidence="2 3" key="1">
    <citation type="submission" date="2017-11" db="EMBL/GenBank/DDBJ databases">
        <title>The genome of Rhizophagus clarus HR1 reveals common genetic basis of auxotrophy among arbuscular mycorrhizal fungi.</title>
        <authorList>
            <person name="Kobayashi Y."/>
        </authorList>
    </citation>
    <scope>NUCLEOTIDE SEQUENCE [LARGE SCALE GENOMIC DNA]</scope>
    <source>
        <strain evidence="2 3">HR1</strain>
    </source>
</reference>
<feature type="region of interest" description="Disordered" evidence="1">
    <location>
        <begin position="72"/>
        <end position="96"/>
    </location>
</feature>
<keyword evidence="3" id="KW-1185">Reference proteome</keyword>
<dbReference type="EMBL" id="BEXD01001482">
    <property type="protein sequence ID" value="GBB94324.1"/>
    <property type="molecule type" value="Genomic_DNA"/>
</dbReference>
<accession>A0A2Z6R921</accession>
<organism evidence="2 3">
    <name type="scientific">Rhizophagus clarus</name>
    <dbReference type="NCBI Taxonomy" id="94130"/>
    <lineage>
        <taxon>Eukaryota</taxon>
        <taxon>Fungi</taxon>
        <taxon>Fungi incertae sedis</taxon>
        <taxon>Mucoromycota</taxon>
        <taxon>Glomeromycotina</taxon>
        <taxon>Glomeromycetes</taxon>
        <taxon>Glomerales</taxon>
        <taxon>Glomeraceae</taxon>
        <taxon>Rhizophagus</taxon>
    </lineage>
</organism>
<gene>
    <name evidence="2" type="ORF">RclHR1_23310001</name>
</gene>
<comment type="caution">
    <text evidence="2">The sequence shown here is derived from an EMBL/GenBank/DDBJ whole genome shotgun (WGS) entry which is preliminary data.</text>
</comment>